<dbReference type="Pfam" id="PF00465">
    <property type="entry name" value="Fe-ADH"/>
    <property type="match status" value="1"/>
</dbReference>
<organism evidence="4 5">
    <name type="scientific">Clostridium sardiniense</name>
    <name type="common">Clostridium absonum</name>
    <dbReference type="NCBI Taxonomy" id="29369"/>
    <lineage>
        <taxon>Bacteria</taxon>
        <taxon>Bacillati</taxon>
        <taxon>Bacillota</taxon>
        <taxon>Clostridia</taxon>
        <taxon>Eubacteriales</taxon>
        <taxon>Clostridiaceae</taxon>
        <taxon>Clostridium</taxon>
    </lineage>
</organism>
<dbReference type="EMBL" id="JAIKTU010000003">
    <property type="protein sequence ID" value="MBY0754599.1"/>
    <property type="molecule type" value="Genomic_DNA"/>
</dbReference>
<dbReference type="PANTHER" id="PTHR11496:SF83">
    <property type="entry name" value="HYDROXYACID-OXOACID TRANSHYDROGENASE, MITOCHONDRIAL"/>
    <property type="match status" value="1"/>
</dbReference>
<dbReference type="Gene3D" id="1.20.1090.10">
    <property type="entry name" value="Dehydroquinate synthase-like - alpha domain"/>
    <property type="match status" value="1"/>
</dbReference>
<dbReference type="InterPro" id="IPR018211">
    <property type="entry name" value="ADH_Fe_CS"/>
</dbReference>
<reference evidence="4 5" key="1">
    <citation type="journal article" date="2021" name="Cell Host Microbe">
        <title>in vivo commensal control of Clostridioides difficile virulence.</title>
        <authorList>
            <person name="Girinathan B.P."/>
            <person name="Dibenedetto N."/>
            <person name="Worley J.N."/>
            <person name="Peltier J."/>
            <person name="Arrieta-Ortiz M.L."/>
            <person name="Rupa Christinal Immanuel S."/>
            <person name="Lavin R."/>
            <person name="Delaney M.L."/>
            <person name="Cummins C."/>
            <person name="Hoffmann M."/>
            <person name="Luo Y."/>
            <person name="Gonzalez-Escalona N."/>
            <person name="Allard M."/>
            <person name="Onderdonk A.B."/>
            <person name="Gerber G.K."/>
            <person name="Sonenshein A.L."/>
            <person name="Baliga N."/>
            <person name="Dupuy B."/>
            <person name="Bry L."/>
        </authorList>
    </citation>
    <scope>NUCLEOTIDE SEQUENCE [LARGE SCALE GENOMIC DNA]</scope>
    <source>
        <strain evidence="4 5">DSM 599</strain>
    </source>
</reference>
<dbReference type="InterPro" id="IPR039697">
    <property type="entry name" value="Alcohol_dehydrogenase_Fe"/>
</dbReference>
<feature type="domain" description="Alcohol dehydrogenase iron-type/glycerol dehydrogenase GldA" evidence="2">
    <location>
        <begin position="55"/>
        <end position="205"/>
    </location>
</feature>
<evidence type="ECO:0000256" key="1">
    <source>
        <dbReference type="ARBA" id="ARBA00023002"/>
    </source>
</evidence>
<dbReference type="CDD" id="cd08180">
    <property type="entry name" value="PDD"/>
    <property type="match status" value="1"/>
</dbReference>
<dbReference type="Proteomes" id="UP001299068">
    <property type="component" value="Unassembled WGS sequence"/>
</dbReference>
<evidence type="ECO:0000259" key="2">
    <source>
        <dbReference type="Pfam" id="PF00465"/>
    </source>
</evidence>
<keyword evidence="5" id="KW-1185">Reference proteome</keyword>
<keyword evidence="1" id="KW-0560">Oxidoreductase</keyword>
<dbReference type="SUPFAM" id="SSF56796">
    <property type="entry name" value="Dehydroquinate synthase-like"/>
    <property type="match status" value="1"/>
</dbReference>
<dbReference type="PROSITE" id="PS00913">
    <property type="entry name" value="ADH_IRON_1"/>
    <property type="match status" value="1"/>
</dbReference>
<name>A0ABS7KUW1_CLOSR</name>
<sequence>MGKEILALPLLLQLEKEQLLQDTLLEEDVVHLQVVFQFASATRRLKLLHEVYIKTKIYSGENSLSRLEKFKNENIWIICDGFLVRSGIVKGILKFIDSSNNVSIFDKVIPDPPLTVIGSGVAIIKKINPSVVIAYGGGSAIDTAKGILYFAREQNMIDKVNFIAIPTTSGTGSEVTNATIITDTETKIKHAIFDDSLLPDEAILDSNLTLSVPADITANTGIDVLTHALEAYVSNKANSYSDALAEKAVELVIESLVKCYNNGKDIEARSKMHEASNLAGIAFNISGLGINHSLAHQLGGRFKIPHGLANGLLLTNVIDYNSQDVSTLKKYAKLLYKTGMVDKIKGDEFAVKVLKEYINSIMKIMKMPMSLKELNIGKDEFHKVKSLMAQNALKDGCTKSNPRKVNTLELEDLIGKIYQ</sequence>
<proteinExistence type="predicted"/>
<comment type="caution">
    <text evidence="4">The sequence shown here is derived from an EMBL/GenBank/DDBJ whole genome shotgun (WGS) entry which is preliminary data.</text>
</comment>
<accession>A0ABS7KUW1</accession>
<dbReference type="Gene3D" id="3.40.50.1970">
    <property type="match status" value="1"/>
</dbReference>
<dbReference type="InterPro" id="IPR001670">
    <property type="entry name" value="ADH_Fe/GldA"/>
</dbReference>
<dbReference type="Pfam" id="PF25137">
    <property type="entry name" value="ADH_Fe_C"/>
    <property type="match status" value="1"/>
</dbReference>
<dbReference type="InterPro" id="IPR056798">
    <property type="entry name" value="ADH_Fe_C"/>
</dbReference>
<feature type="domain" description="Fe-containing alcohol dehydrogenase-like C-terminal" evidence="3">
    <location>
        <begin position="217"/>
        <end position="417"/>
    </location>
</feature>
<gene>
    <name evidence="4" type="ORF">K5V21_03920</name>
</gene>
<protein>
    <submittedName>
        <fullName evidence="4">Iron-containing alcohol dehydrogenase</fullName>
    </submittedName>
</protein>
<evidence type="ECO:0000313" key="4">
    <source>
        <dbReference type="EMBL" id="MBY0754599.1"/>
    </source>
</evidence>
<dbReference type="PANTHER" id="PTHR11496">
    <property type="entry name" value="ALCOHOL DEHYDROGENASE"/>
    <property type="match status" value="1"/>
</dbReference>
<evidence type="ECO:0000313" key="5">
    <source>
        <dbReference type="Proteomes" id="UP001299068"/>
    </source>
</evidence>
<evidence type="ECO:0000259" key="3">
    <source>
        <dbReference type="Pfam" id="PF25137"/>
    </source>
</evidence>